<evidence type="ECO:0000313" key="2">
    <source>
        <dbReference type="Proteomes" id="UP001139157"/>
    </source>
</evidence>
<dbReference type="RefSeq" id="WP_251912182.1">
    <property type="nucleotide sequence ID" value="NZ_JAMRXG010000005.1"/>
</dbReference>
<dbReference type="Proteomes" id="UP001139157">
    <property type="component" value="Unassembled WGS sequence"/>
</dbReference>
<gene>
    <name evidence="1" type="primary">csb2</name>
    <name evidence="1" type="ORF">NDR86_13625</name>
</gene>
<dbReference type="NCBIfam" id="TIGR02165">
    <property type="entry name" value="cas5_6_GSU0054"/>
    <property type="match status" value="1"/>
</dbReference>
<dbReference type="AlphaFoldDB" id="A0A9X2E6F5"/>
<dbReference type="EMBL" id="JAMRXG010000005">
    <property type="protein sequence ID" value="MCM6774515.1"/>
    <property type="molecule type" value="Genomic_DNA"/>
</dbReference>
<evidence type="ECO:0000313" key="1">
    <source>
        <dbReference type="EMBL" id="MCM6774515.1"/>
    </source>
</evidence>
<comment type="caution">
    <text evidence="1">The sequence shown here is derived from an EMBL/GenBank/DDBJ whole genome shotgun (WGS) entry which is preliminary data.</text>
</comment>
<accession>A0A9X2E6F5</accession>
<dbReference type="InterPro" id="IPR019089">
    <property type="entry name" value="Cas_GSU0054"/>
</dbReference>
<protein>
    <submittedName>
        <fullName evidence="1">Type I-U CRISPR-associated protein Csb2</fullName>
    </submittedName>
</protein>
<proteinExistence type="predicted"/>
<organism evidence="1 2">
    <name type="scientific">Nocardia pulmonis</name>
    <dbReference type="NCBI Taxonomy" id="2951408"/>
    <lineage>
        <taxon>Bacteria</taxon>
        <taxon>Bacillati</taxon>
        <taxon>Actinomycetota</taxon>
        <taxon>Actinomycetes</taxon>
        <taxon>Mycobacteriales</taxon>
        <taxon>Nocardiaceae</taxon>
        <taxon>Nocardia</taxon>
    </lineage>
</organism>
<keyword evidence="2" id="KW-1185">Reference proteome</keyword>
<name>A0A9X2E6F5_9NOCA</name>
<dbReference type="Pfam" id="PF09609">
    <property type="entry name" value="Cas_GSU0054"/>
    <property type="match status" value="1"/>
</dbReference>
<reference evidence="1" key="1">
    <citation type="submission" date="2022-06" db="EMBL/GenBank/DDBJ databases">
        <title>Novel species in genus nocardia.</title>
        <authorList>
            <person name="Li F."/>
        </authorList>
    </citation>
    <scope>NUCLEOTIDE SEQUENCE</scope>
    <source>
        <strain evidence="1">CDC141</strain>
    </source>
</reference>
<sequence>MSLVISAFFPFGRYDAADAADRRRPEYPPSFARLFCALREVADENELPVLDLLEALPAPQIWAPENPQAEDQRAGFVVANDIDRKSSSQFHPGRSNASKTRAGVTLTEPTVRFCWPTTEFAAVDALDRILARVHYLGRSTSVVRLDASAVVPADAPQRCFRPAVTGTISIRVPYPGYRHDLETTFAAGGSAWMVPAREQRYVYGTDAATAPATDTNRPIASNFDDMIIWRLDVRPGAVAPREVFGLTTLLRRAVHRCVWASLGHEDPYPEQLTDEHAVQAGIHPAISGHIRDGARHLTFTSLVDVGHEHAHGRPLGVAVLLPRIEDAAQRKLLRQQLFRAIGDTPGLTRLQPWRISRAIDIERVDPTQGRTPWTLQPRRWSGPSRYWATVTPYVLDRYVKRGGPREAFALSCELAGLPVPRTVAVHPAPVVTGAITLRDSDIAWGNRRRRPQYHVAAAFDQQITGPVLVGALRYMGLGLMVPLTERHWQSLLTQDAKRGQHRGVS</sequence>